<evidence type="ECO:0000256" key="6">
    <source>
        <dbReference type="SAM" id="Phobius"/>
    </source>
</evidence>
<organism evidence="7 8">
    <name type="scientific">Aspergillus ochraceoroseus</name>
    <dbReference type="NCBI Taxonomy" id="138278"/>
    <lineage>
        <taxon>Eukaryota</taxon>
        <taxon>Fungi</taxon>
        <taxon>Dikarya</taxon>
        <taxon>Ascomycota</taxon>
        <taxon>Pezizomycotina</taxon>
        <taxon>Eurotiomycetes</taxon>
        <taxon>Eurotiomycetidae</taxon>
        <taxon>Eurotiales</taxon>
        <taxon>Aspergillaceae</taxon>
        <taxon>Aspergillus</taxon>
        <taxon>Aspergillus subgen. Nidulantes</taxon>
    </lineage>
</organism>
<comment type="subcellular location">
    <subcellularLocation>
        <location evidence="1">Membrane</location>
        <topology evidence="1">Multi-pass membrane protein</topology>
    </subcellularLocation>
</comment>
<protein>
    <submittedName>
        <fullName evidence="7">Uncharacterized protein</fullName>
    </submittedName>
</protein>
<name>A0A0F8X762_9EURO</name>
<evidence type="ECO:0000256" key="5">
    <source>
        <dbReference type="SAM" id="MobiDB-lite"/>
    </source>
</evidence>
<proteinExistence type="predicted"/>
<comment type="caution">
    <text evidence="7">The sequence shown here is derived from an EMBL/GenBank/DDBJ whole genome shotgun (WGS) entry which is preliminary data.</text>
</comment>
<feature type="region of interest" description="Disordered" evidence="5">
    <location>
        <begin position="402"/>
        <end position="427"/>
    </location>
</feature>
<dbReference type="EMBL" id="JYKN01001663">
    <property type="protein sequence ID" value="KKK19442.1"/>
    <property type="molecule type" value="Genomic_DNA"/>
</dbReference>
<feature type="transmembrane region" description="Helical" evidence="6">
    <location>
        <begin position="324"/>
        <end position="347"/>
    </location>
</feature>
<dbReference type="GO" id="GO:0016020">
    <property type="term" value="C:membrane"/>
    <property type="evidence" value="ECO:0007669"/>
    <property type="project" value="UniProtKB-SubCell"/>
</dbReference>
<sequence>MTMSGEGEKPTLKNEIQIFEETASGWELRGWDLNFFDETPDANIAVFCSGEFARLCADYKTRFQKEFWSVIDKDINGSFHCEYACTGRVFPKVTWSCYKIKKVFRADEYHWRQPALHIEWDQRTGRQRVYIFDFLPLHEQRSFLDSLPSRGQRNLNPFFWHAALAHVVLEQYDAAFWSLRDLVRGHEKSPKLTKGRKKSSTVAIEDEEFFPELHDIARHVFHYNETIEVAEHTLQRLGSEQMRWRKEDRTDVEKNLEAWIKPHTDLLYQEKSAFSLKTRSKSLNNRHLNEINLVLFSPLPFALCPLKNMRFGHDARSDSSTMKIIAVVSMVYLPGTFVSGLFGANFFSFQDGWAMASNFWLYWAVTIPLTMGTVLVWALWYWQDLIARYWAKVILGMRKDGSQQKTKKDRGEDGEDKVEKGDESLLRRDSGFSPIRLIRAATTMKRGNIHRKESV</sequence>
<dbReference type="SUPFAM" id="SSF144083">
    <property type="entry name" value="Magnesium transport protein CorA, transmembrane region"/>
    <property type="match status" value="1"/>
</dbReference>
<dbReference type="OrthoDB" id="5207033at2759"/>
<keyword evidence="4 6" id="KW-0472">Membrane</keyword>
<dbReference type="Proteomes" id="UP000034947">
    <property type="component" value="Unassembled WGS sequence"/>
</dbReference>
<evidence type="ECO:0000256" key="3">
    <source>
        <dbReference type="ARBA" id="ARBA00022989"/>
    </source>
</evidence>
<reference evidence="7 8" key="1">
    <citation type="submission" date="2015-02" db="EMBL/GenBank/DDBJ databases">
        <title>Draft Genome Sequences of Two Closely-Related Aflatoxigenic Aspergillus Species Obtained from the Cote d'Ivoire.</title>
        <authorList>
            <person name="Moore G.G."/>
            <person name="Beltz S.B."/>
            <person name="Mack B.M."/>
        </authorList>
    </citation>
    <scope>NUCLEOTIDE SEQUENCE [LARGE SCALE GENOMIC DNA]</scope>
    <source>
        <strain evidence="7 8">SRRC1432</strain>
    </source>
</reference>
<gene>
    <name evidence="7" type="ORF">AOCH_001319</name>
</gene>
<accession>A0A0F8X762</accession>
<keyword evidence="8" id="KW-1185">Reference proteome</keyword>
<dbReference type="Gene3D" id="1.20.58.340">
    <property type="entry name" value="Magnesium transport protein CorA, transmembrane region"/>
    <property type="match status" value="1"/>
</dbReference>
<evidence type="ECO:0000256" key="2">
    <source>
        <dbReference type="ARBA" id="ARBA00022692"/>
    </source>
</evidence>
<dbReference type="Pfam" id="PF01544">
    <property type="entry name" value="CorA"/>
    <property type="match status" value="1"/>
</dbReference>
<evidence type="ECO:0000256" key="4">
    <source>
        <dbReference type="ARBA" id="ARBA00023136"/>
    </source>
</evidence>
<feature type="compositionally biased region" description="Basic and acidic residues" evidence="5">
    <location>
        <begin position="417"/>
        <end position="427"/>
    </location>
</feature>
<evidence type="ECO:0000313" key="8">
    <source>
        <dbReference type="Proteomes" id="UP000034947"/>
    </source>
</evidence>
<evidence type="ECO:0000256" key="1">
    <source>
        <dbReference type="ARBA" id="ARBA00004141"/>
    </source>
</evidence>
<evidence type="ECO:0000313" key="7">
    <source>
        <dbReference type="EMBL" id="KKK19442.1"/>
    </source>
</evidence>
<feature type="transmembrane region" description="Helical" evidence="6">
    <location>
        <begin position="359"/>
        <end position="382"/>
    </location>
</feature>
<dbReference type="AlphaFoldDB" id="A0A0F8X762"/>
<dbReference type="InterPro" id="IPR045863">
    <property type="entry name" value="CorA_TM1_TM2"/>
</dbReference>
<dbReference type="InterPro" id="IPR002523">
    <property type="entry name" value="MgTranspt_CorA/ZnTranspt_ZntB"/>
</dbReference>
<keyword evidence="3 6" id="KW-1133">Transmembrane helix</keyword>
<keyword evidence="2 6" id="KW-0812">Transmembrane</keyword>